<organismHost>
    <name type="scientific">Bacillus subtilis</name>
    <dbReference type="NCBI Taxonomy" id="1423"/>
</organismHost>
<protein>
    <submittedName>
        <fullName evidence="1">Uncharacterized protein</fullName>
    </submittedName>
</protein>
<dbReference type="EMBL" id="MH606185">
    <property type="protein sequence ID" value="AXH71260.1"/>
    <property type="molecule type" value="Genomic_DNA"/>
</dbReference>
<dbReference type="Proteomes" id="UP000260425">
    <property type="component" value="Segment"/>
</dbReference>
<name>A0A345MK78_BPBSP</name>
<accession>A0A345MK78</accession>
<evidence type="ECO:0000313" key="1">
    <source>
        <dbReference type="EMBL" id="AXH71260.1"/>
    </source>
</evidence>
<organism evidence="1 2">
    <name type="scientific">Bacillus phage BSP38</name>
    <dbReference type="NCBI Taxonomy" id="2283013"/>
    <lineage>
        <taxon>Viruses</taxon>
        <taxon>Duplodnaviria</taxon>
        <taxon>Heunggongvirae</taxon>
        <taxon>Uroviricota</taxon>
        <taxon>Caudoviricetes</taxon>
        <taxon>Herelleviridae</taxon>
        <taxon>Bastillevirinae</taxon>
        <taxon>Jeonjuvirus</taxon>
        <taxon>Jeonjuvirus BSP38</taxon>
    </lineage>
</organism>
<evidence type="ECO:0000313" key="2">
    <source>
        <dbReference type="Proteomes" id="UP000260425"/>
    </source>
</evidence>
<sequence>MSIELYLRNRNRGKSMEEVQKKYGLSEGSVYTLELGYQCYLKGLPLDSAIEVIKRY</sequence>
<gene>
    <name evidence="1" type="ORF">BSP38_218</name>
</gene>
<reference evidence="1 2" key="1">
    <citation type="submission" date="2018-07" db="EMBL/GenBank/DDBJ databases">
        <title>Complete nucleotide sequence of Bacillus phage BSP38.</title>
        <authorList>
            <person name="Ghosh K."/>
            <person name="Kim K.-P."/>
        </authorList>
    </citation>
    <scope>NUCLEOTIDE SEQUENCE [LARGE SCALE GENOMIC DNA]</scope>
</reference>
<keyword evidence="2" id="KW-1185">Reference proteome</keyword>
<proteinExistence type="predicted"/>